<dbReference type="EMBL" id="CAJOAZ010031090">
    <property type="protein sequence ID" value="CAF4437757.1"/>
    <property type="molecule type" value="Genomic_DNA"/>
</dbReference>
<protein>
    <submittedName>
        <fullName evidence="2">Uncharacterized protein</fullName>
    </submittedName>
</protein>
<accession>A0A820R9R5</accession>
<name>A0A820R9R5_9BILA</name>
<proteinExistence type="predicted"/>
<evidence type="ECO:0000313" key="2">
    <source>
        <dbReference type="EMBL" id="CAF4437757.1"/>
    </source>
</evidence>
<feature type="region of interest" description="Disordered" evidence="1">
    <location>
        <begin position="1"/>
        <end position="28"/>
    </location>
</feature>
<dbReference type="Proteomes" id="UP000663844">
    <property type="component" value="Unassembled WGS sequence"/>
</dbReference>
<feature type="non-terminal residue" evidence="2">
    <location>
        <position position="127"/>
    </location>
</feature>
<dbReference type="AlphaFoldDB" id="A0A820R9R5"/>
<feature type="non-terminal residue" evidence="2">
    <location>
        <position position="1"/>
    </location>
</feature>
<gene>
    <name evidence="2" type="ORF">OXD698_LOCUS53631</name>
</gene>
<sequence>RSKLLCSSSQQLTSSGSTNTTSSSSIENQQIANIVQIKPIYYDGRTSNSFTVNTSSPESQTYKILHIPHDNEYYMNYYQHEKVENHSSDHGYHGSYETSASSSSTASSAQISVRHSYLVNQLPDFVT</sequence>
<feature type="region of interest" description="Disordered" evidence="1">
    <location>
        <begin position="85"/>
        <end position="105"/>
    </location>
</feature>
<reference evidence="2" key="1">
    <citation type="submission" date="2021-02" db="EMBL/GenBank/DDBJ databases">
        <authorList>
            <person name="Nowell W R."/>
        </authorList>
    </citation>
    <scope>NUCLEOTIDE SEQUENCE</scope>
</reference>
<evidence type="ECO:0000256" key="1">
    <source>
        <dbReference type="SAM" id="MobiDB-lite"/>
    </source>
</evidence>
<feature type="compositionally biased region" description="Low complexity" evidence="1">
    <location>
        <begin position="7"/>
        <end position="25"/>
    </location>
</feature>
<comment type="caution">
    <text evidence="2">The sequence shown here is derived from an EMBL/GenBank/DDBJ whole genome shotgun (WGS) entry which is preliminary data.</text>
</comment>
<organism evidence="2 3">
    <name type="scientific">Adineta steineri</name>
    <dbReference type="NCBI Taxonomy" id="433720"/>
    <lineage>
        <taxon>Eukaryota</taxon>
        <taxon>Metazoa</taxon>
        <taxon>Spiralia</taxon>
        <taxon>Gnathifera</taxon>
        <taxon>Rotifera</taxon>
        <taxon>Eurotatoria</taxon>
        <taxon>Bdelloidea</taxon>
        <taxon>Adinetida</taxon>
        <taxon>Adinetidae</taxon>
        <taxon>Adineta</taxon>
    </lineage>
</organism>
<evidence type="ECO:0000313" key="3">
    <source>
        <dbReference type="Proteomes" id="UP000663844"/>
    </source>
</evidence>